<dbReference type="PROSITE" id="PS00211">
    <property type="entry name" value="ABC_TRANSPORTER_1"/>
    <property type="match status" value="1"/>
</dbReference>
<dbReference type="SMART" id="SM00382">
    <property type="entry name" value="AAA"/>
    <property type="match status" value="1"/>
</dbReference>
<proteinExistence type="inferred from homology"/>
<dbReference type="InterPro" id="IPR017911">
    <property type="entry name" value="MacB-like_ATP-bd"/>
</dbReference>
<comment type="function">
    <text evidence="8">Part of the ABC transporter complex LolCDE involved in the translocation of mature outer membrane-directed lipoproteins, from the inner membrane to the periplasmic chaperone, LolA. Responsible for the formation of the LolA-lipoprotein complex in an ATP-dependent manner.</text>
</comment>
<dbReference type="EMBL" id="CP092418">
    <property type="protein sequence ID" value="USD23427.1"/>
    <property type="molecule type" value="Genomic_DNA"/>
</dbReference>
<evidence type="ECO:0000256" key="6">
    <source>
        <dbReference type="ARBA" id="ARBA00022967"/>
    </source>
</evidence>
<evidence type="ECO:0000259" key="9">
    <source>
        <dbReference type="PROSITE" id="PS50893"/>
    </source>
</evidence>
<evidence type="ECO:0000256" key="4">
    <source>
        <dbReference type="ARBA" id="ARBA00022741"/>
    </source>
</evidence>
<keyword evidence="4 8" id="KW-0547">Nucleotide-binding</keyword>
<comment type="subcellular location">
    <subcellularLocation>
        <location evidence="8">Cell inner membrane</location>
        <topology evidence="8">Peripheral membrane protein</topology>
    </subcellularLocation>
</comment>
<reference evidence="10" key="1">
    <citation type="submission" date="2022-02" db="EMBL/GenBank/DDBJ databases">
        <title>Coral-associated bacteria.</title>
        <authorList>
            <person name="Tang K."/>
            <person name="Wang X."/>
        </authorList>
    </citation>
    <scope>NUCLEOTIDE SEQUENCE</scope>
    <source>
        <strain evidence="10">SCSIO 43006</strain>
    </source>
</reference>
<comment type="subunit">
    <text evidence="8">The complex is composed of two ATP-binding proteins (LolD) and two transmembrane proteins (LolC and LolE).</text>
</comment>
<keyword evidence="5 8" id="KW-0067">ATP-binding</keyword>
<evidence type="ECO:0000256" key="8">
    <source>
        <dbReference type="RuleBase" id="RU367068"/>
    </source>
</evidence>
<dbReference type="EC" id="7.6.2.-" evidence="8"/>
<gene>
    <name evidence="8 10" type="primary">lolD</name>
    <name evidence="10" type="ORF">MJO52_09885</name>
</gene>
<dbReference type="InterPro" id="IPR003439">
    <property type="entry name" value="ABC_transporter-like_ATP-bd"/>
</dbReference>
<keyword evidence="11" id="KW-1185">Reference proteome</keyword>
<protein>
    <recommendedName>
        <fullName evidence="8">Lipoprotein-releasing system ATP-binding protein LolD</fullName>
        <ecNumber evidence="8">7.6.2.-</ecNumber>
    </recommendedName>
</protein>
<keyword evidence="2 8" id="KW-1003">Cell membrane</keyword>
<evidence type="ECO:0000256" key="5">
    <source>
        <dbReference type="ARBA" id="ARBA00022840"/>
    </source>
</evidence>
<dbReference type="InterPro" id="IPR017871">
    <property type="entry name" value="ABC_transporter-like_CS"/>
</dbReference>
<comment type="similarity">
    <text evidence="8">Belongs to the ABC transporter superfamily. Lipoprotein translocase (TC 3.A.1.125) family.</text>
</comment>
<dbReference type="InterPro" id="IPR027417">
    <property type="entry name" value="P-loop_NTPase"/>
</dbReference>
<evidence type="ECO:0000256" key="3">
    <source>
        <dbReference type="ARBA" id="ARBA00022519"/>
    </source>
</evidence>
<dbReference type="PROSITE" id="PS50893">
    <property type="entry name" value="ABC_TRANSPORTER_2"/>
    <property type="match status" value="1"/>
</dbReference>
<dbReference type="SUPFAM" id="SSF52540">
    <property type="entry name" value="P-loop containing nucleoside triphosphate hydrolases"/>
    <property type="match status" value="1"/>
</dbReference>
<keyword evidence="3 8" id="KW-0997">Cell inner membrane</keyword>
<keyword evidence="6 8" id="KW-1278">Translocase</keyword>
<dbReference type="RefSeq" id="WP_252085773.1">
    <property type="nucleotide sequence ID" value="NZ_CP092418.1"/>
</dbReference>
<dbReference type="PANTHER" id="PTHR24220:SF689">
    <property type="entry name" value="LIPOPROTEIN-RELEASING SYSTEM ATP-BINDING PROTEIN LOLD"/>
    <property type="match status" value="1"/>
</dbReference>
<dbReference type="CDD" id="cd03255">
    <property type="entry name" value="ABC_MJ0796_LolCDE_FtsE"/>
    <property type="match status" value="1"/>
</dbReference>
<dbReference type="PANTHER" id="PTHR24220">
    <property type="entry name" value="IMPORT ATP-BINDING PROTEIN"/>
    <property type="match status" value="1"/>
</dbReference>
<evidence type="ECO:0000256" key="1">
    <source>
        <dbReference type="ARBA" id="ARBA00022448"/>
    </source>
</evidence>
<evidence type="ECO:0000313" key="10">
    <source>
        <dbReference type="EMBL" id="USD23427.1"/>
    </source>
</evidence>
<dbReference type="Gene3D" id="3.40.50.300">
    <property type="entry name" value="P-loop containing nucleotide triphosphate hydrolases"/>
    <property type="match status" value="1"/>
</dbReference>
<dbReference type="NCBIfam" id="TIGR02211">
    <property type="entry name" value="LolD_lipo_ex"/>
    <property type="match status" value="1"/>
</dbReference>
<keyword evidence="10" id="KW-0449">Lipoprotein</keyword>
<organism evidence="10 11">
    <name type="scientific">Microbulbifer variabilis</name>
    <dbReference type="NCBI Taxonomy" id="266805"/>
    <lineage>
        <taxon>Bacteria</taxon>
        <taxon>Pseudomonadati</taxon>
        <taxon>Pseudomonadota</taxon>
        <taxon>Gammaproteobacteria</taxon>
        <taxon>Cellvibrionales</taxon>
        <taxon>Microbulbiferaceae</taxon>
        <taxon>Microbulbifer</taxon>
    </lineage>
</organism>
<sequence length="250" mass="27138">MNSRVEIDTEKARPATAPGDAVLACRQLRKSYRQGGRDLEVLRGVELQVERGEKLAIVGASGSGKSTLLNLLGGLDTPSSGKVWVAGQNLATLNANERGWLRNSSLGFVYQFHHLLNEFSALENVAMPLLIGKHSVANARTEAKSMLEAVGLGERVDHKPSQLSGGERQRVAIARALVTRPACVLMDEPTGNLDRTTAGEIHKLMDRLNQEMGISFVIVTHDPDLAAALDRCLHLVDGELLSDWHQGDHV</sequence>
<keyword evidence="1 8" id="KW-0813">Transport</keyword>
<dbReference type="Pfam" id="PF00005">
    <property type="entry name" value="ABC_tran"/>
    <property type="match status" value="1"/>
</dbReference>
<feature type="domain" description="ABC transporter" evidence="9">
    <location>
        <begin position="23"/>
        <end position="249"/>
    </location>
</feature>
<evidence type="ECO:0000313" key="11">
    <source>
        <dbReference type="Proteomes" id="UP001055658"/>
    </source>
</evidence>
<dbReference type="InterPro" id="IPR003593">
    <property type="entry name" value="AAA+_ATPase"/>
</dbReference>
<keyword evidence="7 8" id="KW-0472">Membrane</keyword>
<dbReference type="GO" id="GO:0005524">
    <property type="term" value="F:ATP binding"/>
    <property type="evidence" value="ECO:0007669"/>
    <property type="project" value="UniProtKB-KW"/>
</dbReference>
<dbReference type="InterPro" id="IPR015854">
    <property type="entry name" value="ABC_transpr_LolD-like"/>
</dbReference>
<dbReference type="Proteomes" id="UP001055658">
    <property type="component" value="Chromosome"/>
</dbReference>
<evidence type="ECO:0000256" key="2">
    <source>
        <dbReference type="ARBA" id="ARBA00022475"/>
    </source>
</evidence>
<dbReference type="InterPro" id="IPR011924">
    <property type="entry name" value="LolD_lipo_ATP-bd"/>
</dbReference>
<accession>A0ABY4VH59</accession>
<evidence type="ECO:0000256" key="7">
    <source>
        <dbReference type="ARBA" id="ARBA00023136"/>
    </source>
</evidence>
<name>A0ABY4VH59_9GAMM</name>